<keyword evidence="2" id="KW-0812">Transmembrane</keyword>
<dbReference type="Proteomes" id="UP000663829">
    <property type="component" value="Unassembled WGS sequence"/>
</dbReference>
<feature type="transmembrane region" description="Helical" evidence="2">
    <location>
        <begin position="52"/>
        <end position="72"/>
    </location>
</feature>
<dbReference type="Proteomes" id="UP000682733">
    <property type="component" value="Unassembled WGS sequence"/>
</dbReference>
<dbReference type="AlphaFoldDB" id="A0A813ZAV6"/>
<dbReference type="EMBL" id="CAJNOK010009860">
    <property type="protein sequence ID" value="CAF1100190.1"/>
    <property type="molecule type" value="Genomic_DNA"/>
</dbReference>
<accession>A0A813ZAV6</accession>
<proteinExistence type="predicted"/>
<sequence length="242" mass="26611">MGTTRSAPHFQPNLPIENLARKRKLSAVTFLVFGILLLSSGALLASFQKQRFSVSFIVFGAISIAFSFIYWISAERILSALREVNAERFQNARHQGRIYFEGVNDGGRNVDRCQDLPSYEQSVLPVPDVLPPAYEDAVKQKSNNQSPICSIRTVQPQQQHQQPINSISSRISYNRITSSNANSRPVNSSSSGNGRPRIDTEKKRSANNSLTTRTTPSGAAATSNTTTPLPLLPTVHSSPNKI</sequence>
<keyword evidence="2" id="KW-1133">Transmembrane helix</keyword>
<dbReference type="EMBL" id="CAJOBC010001472">
    <property type="protein sequence ID" value="CAF3680458.1"/>
    <property type="molecule type" value="Genomic_DNA"/>
</dbReference>
<feature type="compositionally biased region" description="Polar residues" evidence="1">
    <location>
        <begin position="181"/>
        <end position="193"/>
    </location>
</feature>
<feature type="region of interest" description="Disordered" evidence="1">
    <location>
        <begin position="177"/>
        <end position="242"/>
    </location>
</feature>
<reference evidence="3" key="1">
    <citation type="submission" date="2021-02" db="EMBL/GenBank/DDBJ databases">
        <authorList>
            <person name="Nowell W R."/>
        </authorList>
    </citation>
    <scope>NUCLEOTIDE SEQUENCE</scope>
</reference>
<evidence type="ECO:0000313" key="6">
    <source>
        <dbReference type="EMBL" id="CAF3861653.1"/>
    </source>
</evidence>
<keyword evidence="7" id="KW-1185">Reference proteome</keyword>
<feature type="compositionally biased region" description="Polar residues" evidence="1">
    <location>
        <begin position="206"/>
        <end position="224"/>
    </location>
</feature>
<feature type="compositionally biased region" description="Low complexity" evidence="1">
    <location>
        <begin position="225"/>
        <end position="234"/>
    </location>
</feature>
<dbReference type="Proteomes" id="UP000681722">
    <property type="component" value="Unassembled WGS sequence"/>
</dbReference>
<evidence type="ECO:0000313" key="7">
    <source>
        <dbReference type="Proteomes" id="UP000663829"/>
    </source>
</evidence>
<evidence type="ECO:0000313" key="3">
    <source>
        <dbReference type="EMBL" id="CAF0897407.1"/>
    </source>
</evidence>
<evidence type="ECO:0000313" key="4">
    <source>
        <dbReference type="EMBL" id="CAF1100190.1"/>
    </source>
</evidence>
<organism evidence="3 7">
    <name type="scientific">Didymodactylos carnosus</name>
    <dbReference type="NCBI Taxonomy" id="1234261"/>
    <lineage>
        <taxon>Eukaryota</taxon>
        <taxon>Metazoa</taxon>
        <taxon>Spiralia</taxon>
        <taxon>Gnathifera</taxon>
        <taxon>Rotifera</taxon>
        <taxon>Eurotatoria</taxon>
        <taxon>Bdelloidea</taxon>
        <taxon>Philodinida</taxon>
        <taxon>Philodinidae</taxon>
        <taxon>Didymodactylos</taxon>
    </lineage>
</organism>
<name>A0A813ZAV6_9BILA</name>
<comment type="caution">
    <text evidence="3">The sequence shown here is derived from an EMBL/GenBank/DDBJ whole genome shotgun (WGS) entry which is preliminary data.</text>
</comment>
<protein>
    <submittedName>
        <fullName evidence="3">Uncharacterized protein</fullName>
    </submittedName>
</protein>
<dbReference type="Proteomes" id="UP000677228">
    <property type="component" value="Unassembled WGS sequence"/>
</dbReference>
<dbReference type="EMBL" id="CAJNOQ010001472">
    <property type="protein sequence ID" value="CAF0897407.1"/>
    <property type="molecule type" value="Genomic_DNA"/>
</dbReference>
<evidence type="ECO:0000256" key="1">
    <source>
        <dbReference type="SAM" id="MobiDB-lite"/>
    </source>
</evidence>
<keyword evidence="2" id="KW-0472">Membrane</keyword>
<dbReference type="OrthoDB" id="10026326at2759"/>
<evidence type="ECO:0000313" key="5">
    <source>
        <dbReference type="EMBL" id="CAF3680458.1"/>
    </source>
</evidence>
<feature type="transmembrane region" description="Helical" evidence="2">
    <location>
        <begin position="25"/>
        <end position="46"/>
    </location>
</feature>
<gene>
    <name evidence="3" type="ORF">GPM918_LOCUS8451</name>
    <name evidence="4" type="ORF">OVA965_LOCUS19254</name>
    <name evidence="5" type="ORF">SRO942_LOCUS8451</name>
    <name evidence="6" type="ORF">TMI583_LOCUS19268</name>
</gene>
<dbReference type="EMBL" id="CAJOBA010009880">
    <property type="protein sequence ID" value="CAF3861653.1"/>
    <property type="molecule type" value="Genomic_DNA"/>
</dbReference>
<evidence type="ECO:0000256" key="2">
    <source>
        <dbReference type="SAM" id="Phobius"/>
    </source>
</evidence>